<dbReference type="RefSeq" id="YP_009195859.1">
    <property type="nucleotide sequence ID" value="NC_028765.1"/>
</dbReference>
<accession>A0A0D3MVP1</accession>
<protein>
    <submittedName>
        <fullName evidence="1">Uncharacterized protein</fullName>
    </submittedName>
</protein>
<dbReference type="EMBL" id="KP027446">
    <property type="protein sequence ID" value="AJA41985.1"/>
    <property type="molecule type" value="Genomic_DNA"/>
</dbReference>
<reference evidence="1 2" key="1">
    <citation type="journal article" date="2015" name="Appl. Environ. Microbiol.">
        <title>Two Phages, phiIPLA-RODI and phiIPLA-C1C, Lyse Mono- and Dual-Species Staphylococcal Biofilms.</title>
        <authorList>
            <person name="Gutierrez D."/>
            <person name="Vandenheuvel D."/>
            <person name="Martinez B."/>
            <person name="Rodriguez A."/>
            <person name="Lavigne R."/>
            <person name="Garcia P."/>
        </authorList>
    </citation>
    <scope>NUCLEOTIDE SEQUENCE [LARGE SCALE GENOMIC DNA]</scope>
</reference>
<keyword evidence="2" id="KW-1185">Reference proteome</keyword>
<evidence type="ECO:0000313" key="2">
    <source>
        <dbReference type="Proteomes" id="UP000032690"/>
    </source>
</evidence>
<evidence type="ECO:0000313" key="1">
    <source>
        <dbReference type="EMBL" id="AJA41985.1"/>
    </source>
</evidence>
<proteinExistence type="predicted"/>
<dbReference type="Proteomes" id="UP000032690">
    <property type="component" value="Segment"/>
</dbReference>
<dbReference type="KEGG" id="vg:26623131"/>
<dbReference type="GeneID" id="26623131"/>
<organism evidence="1 2">
    <name type="scientific">Staphylococcus phage phiIPLA-RODI</name>
    <dbReference type="NCBI Taxonomy" id="1572703"/>
    <lineage>
        <taxon>Viruses</taxon>
        <taxon>Duplodnaviria</taxon>
        <taxon>Heunggongvirae</taxon>
        <taxon>Uroviricota</taxon>
        <taxon>Caudoviricetes</taxon>
        <taxon>Herelleviridae</taxon>
        <taxon>Twortvirinae</taxon>
        <taxon>Kayvirus</taxon>
        <taxon>Kayvirus rodi</taxon>
    </lineage>
</organism>
<name>A0A0D3MVP1_9CAUD</name>
<sequence length="34" mass="4132">MKYILGLITLGVILFKIYEYFKYRQDEVDTTEDI</sequence>